<proteinExistence type="inferred from homology"/>
<keyword evidence="11" id="KW-0220">Diaminopimelate biosynthesis</keyword>
<dbReference type="InterPro" id="IPR010182">
    <property type="entry name" value="ArgE/DapE"/>
</dbReference>
<keyword evidence="8" id="KW-0479">Metal-binding</keyword>
<comment type="cofactor">
    <cofactor evidence="1">
        <name>Co(2+)</name>
        <dbReference type="ChEBI" id="CHEBI:48828"/>
    </cofactor>
</comment>
<evidence type="ECO:0000256" key="3">
    <source>
        <dbReference type="ARBA" id="ARBA00005130"/>
    </source>
</evidence>
<evidence type="ECO:0000313" key="16">
    <source>
        <dbReference type="EMBL" id="KRN06946.1"/>
    </source>
</evidence>
<dbReference type="UniPathway" id="UPA00034">
    <property type="reaction ID" value="UER00021"/>
</dbReference>
<feature type="domain" description="Peptidase M20 dimerisation" evidence="15">
    <location>
        <begin position="172"/>
        <end position="279"/>
    </location>
</feature>
<sequence>MEEKEKLKILTDLIKIHSVNGNELATSEYIATLFKEKNVPVKLDRFDDTRANLIAEIGEPNGKGVLCFTGHQDTVAIAEKDKWKYDPFSGQIIDGRVYGRGAADMKSGLAAQVIALLELVEKKHVPHGAIRFVATAGEEYGAQGAYRLNAQGITNDIAALVVGEPTSGQIIYAHSGSLNYKIKSYGKAVHSSRPSQGVNAINGLVQYMNAEQILFDDTPLDPFLGAVQHSVTVIKGGQQVNSIPSYAELYGNIRPTKKFDNEQVIERIQNKINEINENGPFKLEFSIVHNFYPIGTAPDNDFVQLAQKIATEQYADRKIELKTINGATDASVFIQSKPNMPVIILGADAWKVAHQANEYTTVASYLKTIEIYERLALDFFA</sequence>
<dbReference type="InterPro" id="IPR001261">
    <property type="entry name" value="ArgE/DapE_CS"/>
</dbReference>
<organism evidence="16 17">
    <name type="scientific">Liquorilactobacillus sucicola DSM 21376 = JCM 15457</name>
    <dbReference type="NCBI Taxonomy" id="1423806"/>
    <lineage>
        <taxon>Bacteria</taxon>
        <taxon>Bacillati</taxon>
        <taxon>Bacillota</taxon>
        <taxon>Bacilli</taxon>
        <taxon>Lactobacillales</taxon>
        <taxon>Lactobacillaceae</taxon>
        <taxon>Liquorilactobacillus</taxon>
    </lineage>
</organism>
<reference evidence="16 17" key="1">
    <citation type="journal article" date="2015" name="Genome Announc.">
        <title>Expanding the biotechnology potential of lactobacilli through comparative genomics of 213 strains and associated genera.</title>
        <authorList>
            <person name="Sun Z."/>
            <person name="Harris H.M."/>
            <person name="McCann A."/>
            <person name="Guo C."/>
            <person name="Argimon S."/>
            <person name="Zhang W."/>
            <person name="Yang X."/>
            <person name="Jeffery I.B."/>
            <person name="Cooney J.C."/>
            <person name="Kagawa T.F."/>
            <person name="Liu W."/>
            <person name="Song Y."/>
            <person name="Salvetti E."/>
            <person name="Wrobel A."/>
            <person name="Rasinkangas P."/>
            <person name="Parkhill J."/>
            <person name="Rea M.C."/>
            <person name="O'Sullivan O."/>
            <person name="Ritari J."/>
            <person name="Douillard F.P."/>
            <person name="Paul Ross R."/>
            <person name="Yang R."/>
            <person name="Briner A.E."/>
            <person name="Felis G.E."/>
            <person name="de Vos W.M."/>
            <person name="Barrangou R."/>
            <person name="Klaenhammer T.R."/>
            <person name="Caufield P.W."/>
            <person name="Cui Y."/>
            <person name="Zhang H."/>
            <person name="O'Toole P.W."/>
        </authorList>
    </citation>
    <scope>NUCLEOTIDE SEQUENCE [LARGE SCALE GENOMIC DNA]</scope>
    <source>
        <strain evidence="16 17">DSM 21376</strain>
    </source>
</reference>
<evidence type="ECO:0000256" key="8">
    <source>
        <dbReference type="ARBA" id="ARBA00022723"/>
    </source>
</evidence>
<evidence type="ECO:0000259" key="15">
    <source>
        <dbReference type="Pfam" id="PF07687"/>
    </source>
</evidence>
<keyword evidence="7" id="KW-0028">Amino-acid biosynthesis</keyword>
<evidence type="ECO:0000256" key="2">
    <source>
        <dbReference type="ARBA" id="ARBA00001947"/>
    </source>
</evidence>
<comment type="caution">
    <text evidence="16">The sequence shown here is derived from an EMBL/GenBank/DDBJ whole genome shotgun (WGS) entry which is preliminary data.</text>
</comment>
<gene>
    <name evidence="16" type="ORF">FD15_GL000509</name>
</gene>
<evidence type="ECO:0000256" key="5">
    <source>
        <dbReference type="ARBA" id="ARBA00011921"/>
    </source>
</evidence>
<dbReference type="GO" id="GO:0046872">
    <property type="term" value="F:metal ion binding"/>
    <property type="evidence" value="ECO:0007669"/>
    <property type="project" value="UniProtKB-KW"/>
</dbReference>
<comment type="cofactor">
    <cofactor evidence="2">
        <name>Zn(2+)</name>
        <dbReference type="ChEBI" id="CHEBI:29105"/>
    </cofactor>
</comment>
<dbReference type="PANTHER" id="PTHR43808:SF8">
    <property type="entry name" value="PEPTIDASE M20 DIMERISATION DOMAIN-CONTAINING PROTEIN"/>
    <property type="match status" value="1"/>
</dbReference>
<keyword evidence="10" id="KW-0862">Zinc</keyword>
<evidence type="ECO:0000256" key="10">
    <source>
        <dbReference type="ARBA" id="ARBA00022833"/>
    </source>
</evidence>
<dbReference type="PROSITE" id="PS00759">
    <property type="entry name" value="ARGE_DAPE_CPG2_2"/>
    <property type="match status" value="1"/>
</dbReference>
<dbReference type="CDD" id="cd08659">
    <property type="entry name" value="M20_ArgE_DapE-like"/>
    <property type="match status" value="1"/>
</dbReference>
<dbReference type="Pfam" id="PF01546">
    <property type="entry name" value="Peptidase_M20"/>
    <property type="match status" value="1"/>
</dbReference>
<dbReference type="EMBL" id="AYZF01000008">
    <property type="protein sequence ID" value="KRN06946.1"/>
    <property type="molecule type" value="Genomic_DNA"/>
</dbReference>
<dbReference type="PANTHER" id="PTHR43808">
    <property type="entry name" value="ACETYLORNITHINE DEACETYLASE"/>
    <property type="match status" value="1"/>
</dbReference>
<evidence type="ECO:0000256" key="4">
    <source>
        <dbReference type="ARBA" id="ARBA00006247"/>
    </source>
</evidence>
<name>A0A023CX32_9LACO</name>
<dbReference type="InterPro" id="IPR036264">
    <property type="entry name" value="Bact_exopeptidase_dim_dom"/>
</dbReference>
<dbReference type="SUPFAM" id="SSF55031">
    <property type="entry name" value="Bacterial exopeptidase dimerisation domain"/>
    <property type="match status" value="1"/>
</dbReference>
<evidence type="ECO:0000256" key="11">
    <source>
        <dbReference type="ARBA" id="ARBA00022915"/>
    </source>
</evidence>
<keyword evidence="12" id="KW-0457">Lysine biosynthesis</keyword>
<dbReference type="OrthoDB" id="9792335at2"/>
<accession>A0A023CX32</accession>
<dbReference type="NCBIfam" id="TIGR01910">
    <property type="entry name" value="DapE-ArgE"/>
    <property type="match status" value="1"/>
</dbReference>
<dbReference type="InterPro" id="IPR050072">
    <property type="entry name" value="Peptidase_M20A"/>
</dbReference>
<dbReference type="Proteomes" id="UP000050961">
    <property type="component" value="Unassembled WGS sequence"/>
</dbReference>
<dbReference type="EC" id="3.5.1.18" evidence="5"/>
<dbReference type="Gene3D" id="3.40.630.10">
    <property type="entry name" value="Zn peptidases"/>
    <property type="match status" value="1"/>
</dbReference>
<comment type="catalytic activity">
    <reaction evidence="14">
        <text>N-succinyl-(2S,6S)-2,6-diaminopimelate + H2O = (2S,6S)-2,6-diaminopimelate + succinate</text>
        <dbReference type="Rhea" id="RHEA:22608"/>
        <dbReference type="ChEBI" id="CHEBI:15377"/>
        <dbReference type="ChEBI" id="CHEBI:30031"/>
        <dbReference type="ChEBI" id="CHEBI:57609"/>
        <dbReference type="ChEBI" id="CHEBI:58087"/>
        <dbReference type="EC" id="3.5.1.18"/>
    </reaction>
</comment>
<keyword evidence="13" id="KW-0170">Cobalt</keyword>
<dbReference type="AlphaFoldDB" id="A0A023CX32"/>
<keyword evidence="17" id="KW-1185">Reference proteome</keyword>
<evidence type="ECO:0000313" key="17">
    <source>
        <dbReference type="Proteomes" id="UP000050961"/>
    </source>
</evidence>
<evidence type="ECO:0000256" key="9">
    <source>
        <dbReference type="ARBA" id="ARBA00022801"/>
    </source>
</evidence>
<dbReference type="STRING" id="1423806.FD15_GL000509"/>
<evidence type="ECO:0000256" key="12">
    <source>
        <dbReference type="ARBA" id="ARBA00023154"/>
    </source>
</evidence>
<comment type="similarity">
    <text evidence="4">Belongs to the peptidase M20A family.</text>
</comment>
<dbReference type="PATRIC" id="fig|1423806.3.peg.517"/>
<dbReference type="Gene3D" id="3.30.70.360">
    <property type="match status" value="1"/>
</dbReference>
<dbReference type="InterPro" id="IPR002933">
    <property type="entry name" value="Peptidase_M20"/>
</dbReference>
<evidence type="ECO:0000256" key="6">
    <source>
        <dbReference type="ARBA" id="ARBA00016853"/>
    </source>
</evidence>
<dbReference type="GO" id="GO:0009014">
    <property type="term" value="F:succinyl-diaminopimelate desuccinylase activity"/>
    <property type="evidence" value="ECO:0007669"/>
    <property type="project" value="UniProtKB-EC"/>
</dbReference>
<dbReference type="InterPro" id="IPR011650">
    <property type="entry name" value="Peptidase_M20_dimer"/>
</dbReference>
<evidence type="ECO:0000256" key="14">
    <source>
        <dbReference type="ARBA" id="ARBA00051301"/>
    </source>
</evidence>
<dbReference type="NCBIfam" id="NF006365">
    <property type="entry name" value="PRK08588.1"/>
    <property type="match status" value="1"/>
</dbReference>
<dbReference type="RefSeq" id="WP_034988470.1">
    <property type="nucleotide sequence ID" value="NZ_AYZF01000008.1"/>
</dbReference>
<dbReference type="GO" id="GO:0019877">
    <property type="term" value="P:diaminopimelate biosynthetic process"/>
    <property type="evidence" value="ECO:0007669"/>
    <property type="project" value="UniProtKB-KW"/>
</dbReference>
<dbReference type="eggNOG" id="COG0624">
    <property type="taxonomic scope" value="Bacteria"/>
</dbReference>
<dbReference type="GO" id="GO:0009089">
    <property type="term" value="P:lysine biosynthetic process via diaminopimelate"/>
    <property type="evidence" value="ECO:0007669"/>
    <property type="project" value="UniProtKB-UniPathway"/>
</dbReference>
<dbReference type="SUPFAM" id="SSF53187">
    <property type="entry name" value="Zn-dependent exopeptidases"/>
    <property type="match status" value="1"/>
</dbReference>
<comment type="pathway">
    <text evidence="3">Amino-acid biosynthesis; L-lysine biosynthesis via DAP pathway; LL-2,6-diaminopimelate from (S)-tetrahydrodipicolinate (succinylase route): step 3/3.</text>
</comment>
<evidence type="ECO:0000256" key="13">
    <source>
        <dbReference type="ARBA" id="ARBA00023285"/>
    </source>
</evidence>
<protein>
    <recommendedName>
        <fullName evidence="6">Probable succinyl-diaminopimelate desuccinylase</fullName>
        <ecNumber evidence="5">3.5.1.18</ecNumber>
    </recommendedName>
</protein>
<keyword evidence="9" id="KW-0378">Hydrolase</keyword>
<evidence type="ECO:0000256" key="7">
    <source>
        <dbReference type="ARBA" id="ARBA00022605"/>
    </source>
</evidence>
<evidence type="ECO:0000256" key="1">
    <source>
        <dbReference type="ARBA" id="ARBA00001941"/>
    </source>
</evidence>
<dbReference type="Pfam" id="PF07687">
    <property type="entry name" value="M20_dimer"/>
    <property type="match status" value="1"/>
</dbReference>